<dbReference type="InterPro" id="IPR051225">
    <property type="entry name" value="NAD(P)_epim/dehydratase"/>
</dbReference>
<comment type="similarity">
    <text evidence="1">Belongs to the NAD(P)-dependent epimerase/dehydratase family.</text>
</comment>
<evidence type="ECO:0000256" key="1">
    <source>
        <dbReference type="ARBA" id="ARBA00007637"/>
    </source>
</evidence>
<dbReference type="GO" id="GO:0008743">
    <property type="term" value="F:L-threonine 3-dehydrogenase activity"/>
    <property type="evidence" value="ECO:0007669"/>
    <property type="project" value="TreeGrafter"/>
</dbReference>
<dbReference type="InterPro" id="IPR036291">
    <property type="entry name" value="NAD(P)-bd_dom_sf"/>
</dbReference>
<dbReference type="EMBL" id="CP032869">
    <property type="protein sequence ID" value="AYL94550.1"/>
    <property type="molecule type" value="Genomic_DNA"/>
</dbReference>
<dbReference type="GO" id="GO:0006567">
    <property type="term" value="P:L-threonine catabolic process"/>
    <property type="evidence" value="ECO:0007669"/>
    <property type="project" value="TreeGrafter"/>
</dbReference>
<evidence type="ECO:0000259" key="2">
    <source>
        <dbReference type="Pfam" id="PF01370"/>
    </source>
</evidence>
<dbReference type="Gene3D" id="3.40.50.720">
    <property type="entry name" value="NAD(P)-binding Rossmann-like Domain"/>
    <property type="match status" value="1"/>
</dbReference>
<keyword evidence="4" id="KW-1185">Reference proteome</keyword>
<dbReference type="KEGG" id="muh:HYN43_004195"/>
<dbReference type="PANTHER" id="PTHR42687:SF1">
    <property type="entry name" value="L-THREONINE 3-DEHYDROGENASE, MITOCHONDRIAL"/>
    <property type="match status" value="1"/>
</dbReference>
<gene>
    <name evidence="3" type="ORF">HYN43_004195</name>
</gene>
<organism evidence="3 4">
    <name type="scientific">Mucilaginibacter celer</name>
    <dbReference type="NCBI Taxonomy" id="2305508"/>
    <lineage>
        <taxon>Bacteria</taxon>
        <taxon>Pseudomonadati</taxon>
        <taxon>Bacteroidota</taxon>
        <taxon>Sphingobacteriia</taxon>
        <taxon>Sphingobacteriales</taxon>
        <taxon>Sphingobacteriaceae</taxon>
        <taxon>Mucilaginibacter</taxon>
    </lineage>
</organism>
<sequence length="321" mass="35375">MYSNKKSILVIGALGQIGTELTIALRAKYGVDAVIASDRHPANEKTTEAGPYAQLNVLDKAALQTLVQEKSITYIYHLAAVLSATGEQNPLMAWDINMQGLLNVLEVAREEKLEQIFWPSSIAVFGPDAPKVDCPQDGVTNPSTVYGISKIAGEQWCRYYFEKYGLDVRSIRYPGLISYSAPPGGGTTDYAVAIFHEAIKTGSYECFLAEDTRLPMLYMDDAIRGTLELMEAPAESISIRTSYNLSGLSFSAAELAAEIQKHKPELQVTYKPDSRQAIADSWPQSIDDAVARKDWGWKPKFDVGLMTEDMLQNLGELYANA</sequence>
<name>A0A494VNF7_9SPHI</name>
<evidence type="ECO:0000313" key="4">
    <source>
        <dbReference type="Proteomes" id="UP000270046"/>
    </source>
</evidence>
<accession>A0A494VNF7</accession>
<dbReference type="PANTHER" id="PTHR42687">
    <property type="entry name" value="L-THREONINE 3-DEHYDROGENASE"/>
    <property type="match status" value="1"/>
</dbReference>
<reference evidence="3 4" key="1">
    <citation type="submission" date="2018-10" db="EMBL/GenBank/DDBJ databases">
        <title>Genome sequencing of Mucilaginibacter sp. HYN0043.</title>
        <authorList>
            <person name="Kim M."/>
            <person name="Yi H."/>
        </authorList>
    </citation>
    <scope>NUCLEOTIDE SEQUENCE [LARGE SCALE GENOMIC DNA]</scope>
    <source>
        <strain evidence="3 4">HYN0043</strain>
    </source>
</reference>
<proteinExistence type="inferred from homology"/>
<dbReference type="FunFam" id="3.40.50.720:FF:000077">
    <property type="entry name" value="L-threonine 3-dehydrogenase, mitochondrial"/>
    <property type="match status" value="1"/>
</dbReference>
<dbReference type="Pfam" id="PF01370">
    <property type="entry name" value="Epimerase"/>
    <property type="match status" value="1"/>
</dbReference>
<dbReference type="OrthoDB" id="9779902at2"/>
<dbReference type="InterPro" id="IPR001509">
    <property type="entry name" value="Epimerase_deHydtase"/>
</dbReference>
<protein>
    <submittedName>
        <fullName evidence="3">NAD-dependent epimerase/dehydratase family protein</fullName>
    </submittedName>
</protein>
<dbReference type="RefSeq" id="WP_119408268.1">
    <property type="nucleotide sequence ID" value="NZ_CP032869.1"/>
</dbReference>
<dbReference type="SUPFAM" id="SSF51735">
    <property type="entry name" value="NAD(P)-binding Rossmann-fold domains"/>
    <property type="match status" value="1"/>
</dbReference>
<evidence type="ECO:0000313" key="3">
    <source>
        <dbReference type="EMBL" id="AYL94550.1"/>
    </source>
</evidence>
<dbReference type="AlphaFoldDB" id="A0A494VNF7"/>
<feature type="domain" description="NAD-dependent epimerase/dehydratase" evidence="2">
    <location>
        <begin position="8"/>
        <end position="237"/>
    </location>
</feature>
<dbReference type="Proteomes" id="UP000270046">
    <property type="component" value="Chromosome"/>
</dbReference>